<comment type="cofactor">
    <cofactor evidence="1">
        <name>Mn(2+)</name>
        <dbReference type="ChEBI" id="CHEBI:29035"/>
    </cofactor>
</comment>
<name>D5BT42_PUNMI</name>
<dbReference type="InterPro" id="IPR036291">
    <property type="entry name" value="NAD(P)-bd_dom_sf"/>
</dbReference>
<dbReference type="Proteomes" id="UP000007460">
    <property type="component" value="Chromosome"/>
</dbReference>
<feature type="binding site" evidence="9">
    <location>
        <position position="148"/>
    </location>
    <ligand>
        <name>substrate</name>
    </ligand>
</feature>
<dbReference type="NCBIfam" id="NF011657">
    <property type="entry name" value="PRK15076.1"/>
    <property type="match status" value="1"/>
</dbReference>
<comment type="similarity">
    <text evidence="2 12">Belongs to the glycosyl hydrolase 4 family.</text>
</comment>
<evidence type="ECO:0000256" key="9">
    <source>
        <dbReference type="PIRSR" id="PIRSR601088-2"/>
    </source>
</evidence>
<evidence type="ECO:0000256" key="10">
    <source>
        <dbReference type="PIRSR" id="PIRSR601088-3"/>
    </source>
</evidence>
<dbReference type="CAZy" id="GH4">
    <property type="family name" value="Glycoside Hydrolase Family 4"/>
</dbReference>
<organism evidence="14 15">
    <name type="scientific">Puniceispirillum marinum (strain IMCC1322)</name>
    <dbReference type="NCBI Taxonomy" id="488538"/>
    <lineage>
        <taxon>Bacteria</taxon>
        <taxon>Pseudomonadati</taxon>
        <taxon>Pseudomonadota</taxon>
        <taxon>Alphaproteobacteria</taxon>
        <taxon>Candidatus Puniceispirillales</taxon>
        <taxon>Candidatus Puniceispirillaceae</taxon>
        <taxon>Candidatus Puniceispirillum</taxon>
    </lineage>
</organism>
<dbReference type="Pfam" id="PF02056">
    <property type="entry name" value="Glyco_hydro_4"/>
    <property type="match status" value="1"/>
</dbReference>
<dbReference type="RefSeq" id="WP_013046068.1">
    <property type="nucleotide sequence ID" value="NC_014010.1"/>
</dbReference>
<evidence type="ECO:0000256" key="12">
    <source>
        <dbReference type="RuleBase" id="RU361152"/>
    </source>
</evidence>
<feature type="binding site" evidence="10">
    <location>
        <position position="170"/>
    </location>
    <ligand>
        <name>Mn(2+)</name>
        <dbReference type="ChEBI" id="CHEBI:29035"/>
    </ligand>
</feature>
<evidence type="ECO:0000256" key="11">
    <source>
        <dbReference type="PIRSR" id="PIRSR601088-4"/>
    </source>
</evidence>
<keyword evidence="6 10" id="KW-0464">Manganese</keyword>
<keyword evidence="10" id="KW-0408">Iron</keyword>
<keyword evidence="15" id="KW-1185">Reference proteome</keyword>
<evidence type="ECO:0000313" key="14">
    <source>
        <dbReference type="EMBL" id="ADE39439.1"/>
    </source>
</evidence>
<sequence>MIKITMIGAGSTVFMQNILTDVLLEDCFKNCHVALQDIDEKRLKTSQLVAEKISATVNAKPTITATTDRRTALQGADFVIIMIQVGGYKPSTVIDFEIPATYGLTQTIADTLGVGGVMRGLRTVPVLAEIARDMMDICPDALMLQYVNPMAINCLALSRMVPDLRYVGLCHSVQGTAIDLARDLGESIDDIEFECAGINHVAFYTKFAKRHADGRVEDLYPRLHKLIDGRNYGANYDGCTNHVRYEMLRRLGYFVTESSEHFAEYTPWFIKNDQPELIKQFDIPINEYIRRCEDQIEKWDAQEQALLSDSPIICEKSVEYAARIINAVVNDVPDTINGNVLNDGLIGNLPANACVEVPCIVDKRGITPQSVDDLPPHLAAIMQSSINVQSLTVEAIITGKKEHVYHAVMMDPHTGAELNLDQIWQMVDELLDAHAGWLPALR</sequence>
<evidence type="ECO:0000256" key="1">
    <source>
        <dbReference type="ARBA" id="ARBA00001936"/>
    </source>
</evidence>
<keyword evidence="8 12" id="KW-0326">Glycosidase</keyword>
<keyword evidence="10" id="KW-0533">Nickel</keyword>
<dbReference type="EMBL" id="CP001751">
    <property type="protein sequence ID" value="ADE39439.1"/>
    <property type="molecule type" value="Genomic_DNA"/>
</dbReference>
<keyword evidence="5 12" id="KW-0520">NAD</keyword>
<keyword evidence="3 10" id="KW-0479">Metal-binding</keyword>
<dbReference type="HOGENOM" id="CLU_045951_1_1_5"/>
<dbReference type="PRINTS" id="PR00732">
    <property type="entry name" value="GLHYDRLASE4"/>
</dbReference>
<dbReference type="eggNOG" id="COG1486">
    <property type="taxonomic scope" value="Bacteria"/>
</dbReference>
<protein>
    <submittedName>
        <fullName evidence="14">Glycoside hydrolase family 4</fullName>
        <ecNumber evidence="14">3.2.1.22</ecNumber>
        <ecNumber evidence="14">3.2.1.86</ecNumber>
    </submittedName>
</protein>
<dbReference type="PANTHER" id="PTHR32092:SF6">
    <property type="entry name" value="ALPHA-GALACTOSIDASE"/>
    <property type="match status" value="1"/>
</dbReference>
<dbReference type="SUPFAM" id="SSF56327">
    <property type="entry name" value="LDH C-terminal domain-like"/>
    <property type="match status" value="1"/>
</dbReference>
<evidence type="ECO:0000256" key="6">
    <source>
        <dbReference type="ARBA" id="ARBA00023211"/>
    </source>
</evidence>
<dbReference type="InterPro" id="IPR053715">
    <property type="entry name" value="GH4_Enzyme_sf"/>
</dbReference>
<evidence type="ECO:0000313" key="15">
    <source>
        <dbReference type="Proteomes" id="UP000007460"/>
    </source>
</evidence>
<dbReference type="KEGG" id="apb:SAR116_1196"/>
<keyword evidence="4 12" id="KW-0378">Hydrolase</keyword>
<gene>
    <name evidence="14" type="ordered locus">SAR116_1196</name>
</gene>
<keyword evidence="10" id="KW-0170">Cobalt</keyword>
<accession>D5BT42</accession>
<evidence type="ECO:0000256" key="5">
    <source>
        <dbReference type="ARBA" id="ARBA00023027"/>
    </source>
</evidence>
<dbReference type="GO" id="GO:0016616">
    <property type="term" value="F:oxidoreductase activity, acting on the CH-OH group of donors, NAD or NADP as acceptor"/>
    <property type="evidence" value="ECO:0007669"/>
    <property type="project" value="InterPro"/>
</dbReference>
<dbReference type="GO" id="GO:0004557">
    <property type="term" value="F:alpha-galactosidase activity"/>
    <property type="evidence" value="ECO:0007669"/>
    <property type="project" value="UniProtKB-EC"/>
</dbReference>
<dbReference type="InterPro" id="IPR001088">
    <property type="entry name" value="Glyco_hydro_4"/>
</dbReference>
<dbReference type="EC" id="3.2.1.22" evidence="14"/>
<evidence type="ECO:0000256" key="3">
    <source>
        <dbReference type="ARBA" id="ARBA00022723"/>
    </source>
</evidence>
<evidence type="ECO:0000256" key="4">
    <source>
        <dbReference type="ARBA" id="ARBA00022801"/>
    </source>
</evidence>
<reference evidence="14 15" key="1">
    <citation type="journal article" date="2010" name="J. Bacteriol.">
        <title>Complete genome sequence of "Candidatus Puniceispirillum marinum" IMCC1322, a representative of the SAR116 clade in the Alphaproteobacteria.</title>
        <authorList>
            <person name="Oh H.M."/>
            <person name="Kwon K.K."/>
            <person name="Kang I."/>
            <person name="Kang S.G."/>
            <person name="Lee J.H."/>
            <person name="Kim S.J."/>
            <person name="Cho J.C."/>
        </authorList>
    </citation>
    <scope>NUCLEOTIDE SEQUENCE [LARGE SCALE GENOMIC DNA]</scope>
    <source>
        <strain evidence="14 15">IMCC1322</strain>
    </source>
</reference>
<dbReference type="GO" id="GO:0005975">
    <property type="term" value="P:carbohydrate metabolic process"/>
    <property type="evidence" value="ECO:0007669"/>
    <property type="project" value="InterPro"/>
</dbReference>
<comment type="cofactor">
    <cofactor evidence="12">
        <name>NAD(+)</name>
        <dbReference type="ChEBI" id="CHEBI:57540"/>
    </cofactor>
    <text evidence="12">Binds 1 NAD(+) per subunit.</text>
</comment>
<dbReference type="Pfam" id="PF11975">
    <property type="entry name" value="Glyco_hydro_4C"/>
    <property type="match status" value="1"/>
</dbReference>
<dbReference type="GO" id="GO:0008706">
    <property type="term" value="F:6-phospho-beta-glucosidase activity"/>
    <property type="evidence" value="ECO:0007669"/>
    <property type="project" value="UniProtKB-EC"/>
</dbReference>
<dbReference type="GO" id="GO:0046872">
    <property type="term" value="F:metal ion binding"/>
    <property type="evidence" value="ECO:0007669"/>
    <property type="project" value="UniProtKB-KW"/>
</dbReference>
<dbReference type="PANTHER" id="PTHR32092">
    <property type="entry name" value="6-PHOSPHO-BETA-GLUCOSIDASE-RELATED"/>
    <property type="match status" value="1"/>
</dbReference>
<feature type="domain" description="Glycosyl hydrolase family 4 C-terminal" evidence="13">
    <location>
        <begin position="195"/>
        <end position="414"/>
    </location>
</feature>
<evidence type="ECO:0000259" key="13">
    <source>
        <dbReference type="Pfam" id="PF11975"/>
    </source>
</evidence>
<feature type="site" description="Increases basicity of active site Tyr" evidence="11">
    <location>
        <position position="110"/>
    </location>
</feature>
<evidence type="ECO:0000256" key="8">
    <source>
        <dbReference type="ARBA" id="ARBA00023295"/>
    </source>
</evidence>
<keyword evidence="7" id="KW-0119">Carbohydrate metabolism</keyword>
<evidence type="ECO:0000256" key="2">
    <source>
        <dbReference type="ARBA" id="ARBA00010141"/>
    </source>
</evidence>
<dbReference type="AlphaFoldDB" id="D5BT42"/>
<feature type="binding site" evidence="10">
    <location>
        <position position="200"/>
    </location>
    <ligand>
        <name>Mn(2+)</name>
        <dbReference type="ChEBI" id="CHEBI:29035"/>
    </ligand>
</feature>
<dbReference type="Gene3D" id="3.90.1820.10">
    <property type="entry name" value="AglA-like glucosidase"/>
    <property type="match status" value="1"/>
</dbReference>
<dbReference type="SUPFAM" id="SSF51735">
    <property type="entry name" value="NAD(P)-binding Rossmann-fold domains"/>
    <property type="match status" value="1"/>
</dbReference>
<proteinExistence type="inferred from homology"/>
<dbReference type="InterPro" id="IPR022616">
    <property type="entry name" value="Glyco_hydro_4_C"/>
</dbReference>
<dbReference type="EC" id="3.2.1.86" evidence="14"/>
<dbReference type="OrthoDB" id="9767022at2"/>
<dbReference type="InterPro" id="IPR015955">
    <property type="entry name" value="Lactate_DH/Glyco_Ohase_4_C"/>
</dbReference>
<dbReference type="CDD" id="cd05297">
    <property type="entry name" value="GH4_alpha_glucosidase_galactosidase"/>
    <property type="match status" value="1"/>
</dbReference>
<dbReference type="STRING" id="488538.SAR116_1196"/>
<evidence type="ECO:0000256" key="7">
    <source>
        <dbReference type="ARBA" id="ARBA00023277"/>
    </source>
</evidence>